<dbReference type="Gene3D" id="2.60.120.10">
    <property type="entry name" value="Jelly Rolls"/>
    <property type="match status" value="1"/>
</dbReference>
<name>A0A8J6NT69_9BACT</name>
<dbReference type="PROSITE" id="PS00889">
    <property type="entry name" value="CNMP_BINDING_2"/>
    <property type="match status" value="1"/>
</dbReference>
<dbReference type="InterPro" id="IPR000595">
    <property type="entry name" value="cNMP-bd_dom"/>
</dbReference>
<comment type="caution">
    <text evidence="2">The sequence shown here is derived from an EMBL/GenBank/DDBJ whole genome shotgun (WGS) entry which is preliminary data.</text>
</comment>
<dbReference type="PANTHER" id="PTHR24567">
    <property type="entry name" value="CRP FAMILY TRANSCRIPTIONAL REGULATORY PROTEIN"/>
    <property type="match status" value="1"/>
</dbReference>
<evidence type="ECO:0000313" key="3">
    <source>
        <dbReference type="Proteomes" id="UP000605201"/>
    </source>
</evidence>
<dbReference type="Pfam" id="PF00027">
    <property type="entry name" value="cNMP_binding"/>
    <property type="match status" value="1"/>
</dbReference>
<dbReference type="InterPro" id="IPR018488">
    <property type="entry name" value="cNMP-bd_CS"/>
</dbReference>
<dbReference type="InterPro" id="IPR050397">
    <property type="entry name" value="Env_Response_Regulators"/>
</dbReference>
<dbReference type="Proteomes" id="UP000605201">
    <property type="component" value="Unassembled WGS sequence"/>
</dbReference>
<dbReference type="SUPFAM" id="SSF51206">
    <property type="entry name" value="cAMP-binding domain-like"/>
    <property type="match status" value="1"/>
</dbReference>
<gene>
    <name evidence="2" type="ORF">H8D96_15830</name>
</gene>
<reference evidence="2 3" key="1">
    <citation type="submission" date="2020-08" db="EMBL/GenBank/DDBJ databases">
        <title>Bridging the membrane lipid divide: bacteria of the FCB group superphylum have the potential to synthesize archaeal ether lipids.</title>
        <authorList>
            <person name="Villanueva L."/>
            <person name="Von Meijenfeldt F.A.B."/>
            <person name="Westbye A.B."/>
            <person name="Yadav S."/>
            <person name="Hopmans E.C."/>
            <person name="Dutilh B.E."/>
            <person name="Sinninghe Damste J.S."/>
        </authorList>
    </citation>
    <scope>NUCLEOTIDE SEQUENCE [LARGE SCALE GENOMIC DNA]</scope>
    <source>
        <strain evidence="2">NIOZ-UU17</strain>
    </source>
</reference>
<sequence length="165" mass="18342">MKKTQSKSEKEIKETIIDSLIYSPLFDGLIENELKVVADHMDYSKIETGDILFREGDRGDSVCFVLEGVVDIIKESSPGSEVVIASLPKGRSIGEMSVIDNFPRSATAKARRETTLLTLTQKNFDEILKNNPEIGIKILKGISRLLSLNLRKTSSRLADYLLPVS</sequence>
<dbReference type="GO" id="GO:0003700">
    <property type="term" value="F:DNA-binding transcription factor activity"/>
    <property type="evidence" value="ECO:0007669"/>
    <property type="project" value="TreeGrafter"/>
</dbReference>
<evidence type="ECO:0000313" key="2">
    <source>
        <dbReference type="EMBL" id="MBC8433381.1"/>
    </source>
</evidence>
<dbReference type="CDD" id="cd00038">
    <property type="entry name" value="CAP_ED"/>
    <property type="match status" value="1"/>
</dbReference>
<dbReference type="InterPro" id="IPR014710">
    <property type="entry name" value="RmlC-like_jellyroll"/>
</dbReference>
<evidence type="ECO:0000259" key="1">
    <source>
        <dbReference type="PROSITE" id="PS50042"/>
    </source>
</evidence>
<dbReference type="GO" id="GO:0005829">
    <property type="term" value="C:cytosol"/>
    <property type="evidence" value="ECO:0007669"/>
    <property type="project" value="TreeGrafter"/>
</dbReference>
<dbReference type="PANTHER" id="PTHR24567:SF74">
    <property type="entry name" value="HTH-TYPE TRANSCRIPTIONAL REGULATOR ARCR"/>
    <property type="match status" value="1"/>
</dbReference>
<feature type="domain" description="Cyclic nucleotide-binding" evidence="1">
    <location>
        <begin position="25"/>
        <end position="145"/>
    </location>
</feature>
<dbReference type="AlphaFoldDB" id="A0A8J6NT69"/>
<dbReference type="SMART" id="SM00100">
    <property type="entry name" value="cNMP"/>
    <property type="match status" value="1"/>
</dbReference>
<accession>A0A8J6NT69</accession>
<protein>
    <submittedName>
        <fullName evidence="2">Cyclic nucleotide-binding domain-containing protein</fullName>
    </submittedName>
</protein>
<dbReference type="PROSITE" id="PS50042">
    <property type="entry name" value="CNMP_BINDING_3"/>
    <property type="match status" value="1"/>
</dbReference>
<organism evidence="2 3">
    <name type="scientific">Candidatus Desulfatibia vada</name>
    <dbReference type="NCBI Taxonomy" id="2841696"/>
    <lineage>
        <taxon>Bacteria</taxon>
        <taxon>Pseudomonadati</taxon>
        <taxon>Thermodesulfobacteriota</taxon>
        <taxon>Desulfobacteria</taxon>
        <taxon>Desulfobacterales</taxon>
        <taxon>Desulfobacterales incertae sedis</taxon>
        <taxon>Candidatus Desulfatibia</taxon>
    </lineage>
</organism>
<proteinExistence type="predicted"/>
<dbReference type="InterPro" id="IPR018490">
    <property type="entry name" value="cNMP-bd_dom_sf"/>
</dbReference>
<dbReference type="EMBL" id="JACNIG010000295">
    <property type="protein sequence ID" value="MBC8433381.1"/>
    <property type="molecule type" value="Genomic_DNA"/>
</dbReference>